<evidence type="ECO:0000256" key="1">
    <source>
        <dbReference type="SAM" id="MobiDB-lite"/>
    </source>
</evidence>
<feature type="compositionally biased region" description="Low complexity" evidence="1">
    <location>
        <begin position="62"/>
        <end position="86"/>
    </location>
</feature>
<feature type="compositionally biased region" description="Polar residues" evidence="1">
    <location>
        <begin position="340"/>
        <end position="359"/>
    </location>
</feature>
<organism evidence="2 3">
    <name type="scientific">Stichopus japonicus</name>
    <name type="common">Sea cucumber</name>
    <dbReference type="NCBI Taxonomy" id="307972"/>
    <lineage>
        <taxon>Eukaryota</taxon>
        <taxon>Metazoa</taxon>
        <taxon>Echinodermata</taxon>
        <taxon>Eleutherozoa</taxon>
        <taxon>Echinozoa</taxon>
        <taxon>Holothuroidea</taxon>
        <taxon>Aspidochirotacea</taxon>
        <taxon>Aspidochirotida</taxon>
        <taxon>Stichopodidae</taxon>
        <taxon>Apostichopus</taxon>
    </lineage>
</organism>
<accession>A0A2G8KQ05</accession>
<protein>
    <submittedName>
        <fullName evidence="2">Uncharacterized protein</fullName>
    </submittedName>
</protein>
<feature type="compositionally biased region" description="Basic and acidic residues" evidence="1">
    <location>
        <begin position="173"/>
        <end position="191"/>
    </location>
</feature>
<feature type="compositionally biased region" description="Polar residues" evidence="1">
    <location>
        <begin position="274"/>
        <end position="284"/>
    </location>
</feature>
<gene>
    <name evidence="2" type="ORF">BSL78_13019</name>
</gene>
<feature type="region of interest" description="Disordered" evidence="1">
    <location>
        <begin position="297"/>
        <end position="360"/>
    </location>
</feature>
<name>A0A2G8KQ05_STIJA</name>
<reference evidence="2 3" key="1">
    <citation type="journal article" date="2017" name="PLoS Biol.">
        <title>The sea cucumber genome provides insights into morphological evolution and visceral regeneration.</title>
        <authorList>
            <person name="Zhang X."/>
            <person name="Sun L."/>
            <person name="Yuan J."/>
            <person name="Sun Y."/>
            <person name="Gao Y."/>
            <person name="Zhang L."/>
            <person name="Li S."/>
            <person name="Dai H."/>
            <person name="Hamel J.F."/>
            <person name="Liu C."/>
            <person name="Yu Y."/>
            <person name="Liu S."/>
            <person name="Lin W."/>
            <person name="Guo K."/>
            <person name="Jin S."/>
            <person name="Xu P."/>
            <person name="Storey K.B."/>
            <person name="Huan P."/>
            <person name="Zhang T."/>
            <person name="Zhou Y."/>
            <person name="Zhang J."/>
            <person name="Lin C."/>
            <person name="Li X."/>
            <person name="Xing L."/>
            <person name="Huo D."/>
            <person name="Sun M."/>
            <person name="Wang L."/>
            <person name="Mercier A."/>
            <person name="Li F."/>
            <person name="Yang H."/>
            <person name="Xiang J."/>
        </authorList>
    </citation>
    <scope>NUCLEOTIDE SEQUENCE [LARGE SCALE GENOMIC DNA]</scope>
    <source>
        <strain evidence="2">Shaxun</strain>
        <tissue evidence="2">Muscle</tissue>
    </source>
</reference>
<feature type="non-terminal residue" evidence="2">
    <location>
        <position position="403"/>
    </location>
</feature>
<dbReference type="EMBL" id="MRZV01000434">
    <property type="protein sequence ID" value="PIK50093.1"/>
    <property type="molecule type" value="Genomic_DNA"/>
</dbReference>
<feature type="compositionally biased region" description="Polar residues" evidence="1">
    <location>
        <begin position="202"/>
        <end position="218"/>
    </location>
</feature>
<proteinExistence type="predicted"/>
<dbReference type="OrthoDB" id="437889at2759"/>
<evidence type="ECO:0000313" key="2">
    <source>
        <dbReference type="EMBL" id="PIK50093.1"/>
    </source>
</evidence>
<comment type="caution">
    <text evidence="2">The sequence shown here is derived from an EMBL/GenBank/DDBJ whole genome shotgun (WGS) entry which is preliminary data.</text>
</comment>
<keyword evidence="3" id="KW-1185">Reference proteome</keyword>
<feature type="region of interest" description="Disordered" evidence="1">
    <location>
        <begin position="244"/>
        <end position="284"/>
    </location>
</feature>
<feature type="region of interest" description="Disordered" evidence="1">
    <location>
        <begin position="47"/>
        <end position="107"/>
    </location>
</feature>
<dbReference type="AlphaFoldDB" id="A0A2G8KQ05"/>
<feature type="non-terminal residue" evidence="2">
    <location>
        <position position="1"/>
    </location>
</feature>
<feature type="region of interest" description="Disordered" evidence="1">
    <location>
        <begin position="173"/>
        <end position="229"/>
    </location>
</feature>
<sequence>FSRCLTTADQARGRQLPTLSQVKNPTSRPNPCWSLRCHQHSCCTPPPDMRASRHAPHKHSDSQLSQSSQVSYNSQQSLSSQHSDSSTRPVTSDSHSHVSQSSDDVSFNSDLRNASLESGAGMGYVAANVHAIANASLSPEHEASAGVLGAAVGQEVVRSTIYMNTDFIHQKEKEKEQLQKLREMDKRDAERSGSPTLPLHINRSQRLNSEQKTISNGSQDEKTVVELSDNEPASEIEALLNHSFDTEGTEESSRETSTNVDTSSPLHTPGSPLSPGSNQGTTSSANFFHAASLQRNHKLDPDAPGNQGGSSGLPPPMERSISVQEQRPNSAKHGTIPSAMKTSPSLTVMGQPKKPSSSESDLENYAAENLNRHKKGLLRKKVSLSNMLCWTKEPIKKPMLITG</sequence>
<feature type="compositionally biased region" description="Low complexity" evidence="1">
    <location>
        <begin position="97"/>
        <end position="106"/>
    </location>
</feature>
<evidence type="ECO:0000313" key="3">
    <source>
        <dbReference type="Proteomes" id="UP000230750"/>
    </source>
</evidence>
<dbReference type="Proteomes" id="UP000230750">
    <property type="component" value="Unassembled WGS sequence"/>
</dbReference>